<evidence type="ECO:0000256" key="2">
    <source>
        <dbReference type="ARBA" id="ARBA00022679"/>
    </source>
</evidence>
<dbReference type="GO" id="GO:0080043">
    <property type="term" value="F:quercetin 3-O-glucosyltransferase activity"/>
    <property type="evidence" value="ECO:0007669"/>
    <property type="project" value="TreeGrafter"/>
</dbReference>
<evidence type="ECO:0000313" key="4">
    <source>
        <dbReference type="EMBL" id="KAK4603004.1"/>
    </source>
</evidence>
<dbReference type="InterPro" id="IPR058980">
    <property type="entry name" value="Glyco_transf_N"/>
</dbReference>
<keyword evidence="5" id="KW-1185">Reference proteome</keyword>
<dbReference type="EMBL" id="JAXUIC010000002">
    <property type="protein sequence ID" value="KAK4603004.1"/>
    <property type="molecule type" value="Genomic_DNA"/>
</dbReference>
<accession>A0AAN7G666</accession>
<protein>
    <recommendedName>
        <fullName evidence="3">Glycosyltransferase N-terminal domain-containing protein</fullName>
    </recommendedName>
</protein>
<dbReference type="InterPro" id="IPR002213">
    <property type="entry name" value="UDP_glucos_trans"/>
</dbReference>
<dbReference type="PANTHER" id="PTHR11926:SF1530">
    <property type="entry name" value="EF-HAND DOMAIN-CONTAINING PROTEIN"/>
    <property type="match status" value="1"/>
</dbReference>
<organism evidence="4 5">
    <name type="scientific">Quercus rubra</name>
    <name type="common">Northern red oak</name>
    <name type="synonym">Quercus borealis</name>
    <dbReference type="NCBI Taxonomy" id="3512"/>
    <lineage>
        <taxon>Eukaryota</taxon>
        <taxon>Viridiplantae</taxon>
        <taxon>Streptophyta</taxon>
        <taxon>Embryophyta</taxon>
        <taxon>Tracheophyta</taxon>
        <taxon>Spermatophyta</taxon>
        <taxon>Magnoliopsida</taxon>
        <taxon>eudicotyledons</taxon>
        <taxon>Gunneridae</taxon>
        <taxon>Pentapetalae</taxon>
        <taxon>rosids</taxon>
        <taxon>fabids</taxon>
        <taxon>Fagales</taxon>
        <taxon>Fagaceae</taxon>
        <taxon>Quercus</taxon>
    </lineage>
</organism>
<dbReference type="CDD" id="cd03784">
    <property type="entry name" value="GT1_Gtf-like"/>
    <property type="match status" value="1"/>
</dbReference>
<dbReference type="GO" id="GO:0080044">
    <property type="term" value="F:quercetin 7-O-glucosyltransferase activity"/>
    <property type="evidence" value="ECO:0007669"/>
    <property type="project" value="TreeGrafter"/>
</dbReference>
<dbReference type="Proteomes" id="UP001324115">
    <property type="component" value="Unassembled WGS sequence"/>
</dbReference>
<dbReference type="Pfam" id="PF26168">
    <property type="entry name" value="Glyco_transf_N"/>
    <property type="match status" value="1"/>
</dbReference>
<evidence type="ECO:0000259" key="3">
    <source>
        <dbReference type="Pfam" id="PF26168"/>
    </source>
</evidence>
<dbReference type="AlphaFoldDB" id="A0AAN7G666"/>
<comment type="caution">
    <text evidence="4">The sequence shown here is derived from an EMBL/GenBank/DDBJ whole genome shotgun (WGS) entry which is preliminary data.</text>
</comment>
<gene>
    <name evidence="4" type="ORF">RGQ29_011829</name>
</gene>
<dbReference type="PANTHER" id="PTHR11926">
    <property type="entry name" value="GLUCOSYL/GLUCURONOSYL TRANSFERASES"/>
    <property type="match status" value="1"/>
</dbReference>
<comment type="similarity">
    <text evidence="1">Belongs to the UDP-glycosyltransferase family.</text>
</comment>
<sequence>MDSDTNAILASKEREREREREREMATAHVLVIPFPAQGHVNPMMLLSRKLVKYGFKITFVNTEIIHKRVEGALDSLVDSNINLVSIPDGLGAEDDRNDLGKLCETMLHTMPEKLEELINNINASNGDDKISCIVADAGMGWAIEVGNKMGIKGAVFWFAAAASLALQVSIPSLIDDGIIDSDGIPTQKQVIQPLPGMPAMDAAYISWYRIGDSASQKIFFKYTQQYMQTLKFADWWLCNTVPELEPVTFSLAPKLLPIGPLMSSKHTEDTVGQFWQVDHSCLNWLDQQQPCSVVYVAFGSFTVFDPTQFKELALGLELTNRPFLWVVRPDILNRSRNAYTNEFQGTHGKIIGWAPQTKVLNHPAIACFISHCGWNSSIEGVSNGVPFLCWPYFADQFLDRIYICDVWKVGLGFELDENGIVLREEVKRKVDQLLGDEGIRARSLELKKMLMNNIADNGQSSKNFNNFIQWLKA</sequence>
<dbReference type="SUPFAM" id="SSF53756">
    <property type="entry name" value="UDP-Glycosyltransferase/glycogen phosphorylase"/>
    <property type="match status" value="1"/>
</dbReference>
<feature type="domain" description="Glycosyltransferase N-terminal" evidence="3">
    <location>
        <begin position="28"/>
        <end position="76"/>
    </location>
</feature>
<evidence type="ECO:0000256" key="1">
    <source>
        <dbReference type="ARBA" id="ARBA00009995"/>
    </source>
</evidence>
<dbReference type="FunFam" id="3.40.50.2000:FF:000061">
    <property type="entry name" value="UDP-glycosyltransferase 83A1"/>
    <property type="match status" value="1"/>
</dbReference>
<dbReference type="Gene3D" id="3.40.50.2000">
    <property type="entry name" value="Glycogen Phosphorylase B"/>
    <property type="match status" value="2"/>
</dbReference>
<keyword evidence="2" id="KW-0808">Transferase</keyword>
<name>A0AAN7G666_QUERU</name>
<dbReference type="FunFam" id="3.40.50.2000:FF:000108">
    <property type="entry name" value="UDP-glycosyltransferase 83A1"/>
    <property type="match status" value="1"/>
</dbReference>
<reference evidence="4 5" key="1">
    <citation type="journal article" date="2023" name="G3 (Bethesda)">
        <title>A haplotype-resolved chromosome-scale genome for Quercus rubra L. provides insights into the genetics of adaptive traits for red oak species.</title>
        <authorList>
            <person name="Kapoor B."/>
            <person name="Jenkins J."/>
            <person name="Schmutz J."/>
            <person name="Zhebentyayeva T."/>
            <person name="Kuelheim C."/>
            <person name="Coggeshall M."/>
            <person name="Heim C."/>
            <person name="Lasky J.R."/>
            <person name="Leites L."/>
            <person name="Islam-Faridi N."/>
            <person name="Romero-Severson J."/>
            <person name="DeLeo V.L."/>
            <person name="Lucas S.M."/>
            <person name="Lazic D."/>
            <person name="Gailing O."/>
            <person name="Carlson J."/>
            <person name="Staton M."/>
        </authorList>
    </citation>
    <scope>NUCLEOTIDE SEQUENCE [LARGE SCALE GENOMIC DNA]</scope>
    <source>
        <strain evidence="4">Pseudo-F2</strain>
    </source>
</reference>
<proteinExistence type="inferred from homology"/>
<evidence type="ECO:0000313" key="5">
    <source>
        <dbReference type="Proteomes" id="UP001324115"/>
    </source>
</evidence>
<dbReference type="Pfam" id="PF00201">
    <property type="entry name" value="UDPGT"/>
    <property type="match status" value="1"/>
</dbReference>